<dbReference type="PANTHER" id="PTHR34846">
    <property type="entry name" value="4-CARBOXYMUCONOLACTONE DECARBOXYLASE FAMILY PROTEIN (AFU_ORTHOLOGUE AFUA_6G11590)"/>
    <property type="match status" value="1"/>
</dbReference>
<evidence type="ECO:0000313" key="2">
    <source>
        <dbReference type="EMBL" id="OOY25704.1"/>
    </source>
</evidence>
<dbReference type="InterPro" id="IPR004675">
    <property type="entry name" value="AhpD_core"/>
</dbReference>
<dbReference type="EMBL" id="MPZV01000001">
    <property type="protein sequence ID" value="OOY25704.1"/>
    <property type="molecule type" value="Genomic_DNA"/>
</dbReference>
<dbReference type="InterPro" id="IPR003779">
    <property type="entry name" value="CMD-like"/>
</dbReference>
<protein>
    <submittedName>
        <fullName evidence="2">Alkylhydroperoxidase</fullName>
    </submittedName>
</protein>
<dbReference type="Proteomes" id="UP000190787">
    <property type="component" value="Unassembled WGS sequence"/>
</dbReference>
<dbReference type="SUPFAM" id="SSF69118">
    <property type="entry name" value="AhpD-like"/>
    <property type="match status" value="1"/>
</dbReference>
<reference evidence="2 3" key="1">
    <citation type="submission" date="2016-11" db="EMBL/GenBank/DDBJ databases">
        <title>A multilocus sequence analysis scheme for characterization of bacteria in the genus Thioclava.</title>
        <authorList>
            <person name="Liu Y."/>
            <person name="Shao Z."/>
        </authorList>
    </citation>
    <scope>NUCLEOTIDE SEQUENCE [LARGE SCALE GENOMIC DNA]</scope>
    <source>
        <strain evidence="2 3">TAW-CT134</strain>
    </source>
</reference>
<accession>A0ABX3N2T2</accession>
<organism evidence="2 3">
    <name type="scientific">Thioclava sediminum</name>
    <dbReference type="NCBI Taxonomy" id="1915319"/>
    <lineage>
        <taxon>Bacteria</taxon>
        <taxon>Pseudomonadati</taxon>
        <taxon>Pseudomonadota</taxon>
        <taxon>Alphaproteobacteria</taxon>
        <taxon>Rhodobacterales</taxon>
        <taxon>Paracoccaceae</taxon>
        <taxon>Thioclava</taxon>
    </lineage>
</organism>
<dbReference type="Gene3D" id="1.20.1290.10">
    <property type="entry name" value="AhpD-like"/>
    <property type="match status" value="1"/>
</dbReference>
<evidence type="ECO:0000313" key="3">
    <source>
        <dbReference type="Proteomes" id="UP000190787"/>
    </source>
</evidence>
<keyword evidence="3" id="KW-1185">Reference proteome</keyword>
<name>A0ABX3N2T2_9RHOB</name>
<dbReference type="NCBIfam" id="TIGR00778">
    <property type="entry name" value="ahpD_dom"/>
    <property type="match status" value="1"/>
</dbReference>
<proteinExistence type="predicted"/>
<feature type="domain" description="Carboxymuconolactone decarboxylase-like" evidence="1">
    <location>
        <begin position="12"/>
        <end position="94"/>
    </location>
</feature>
<sequence>MTPRMNYYEAAPETMKAMRAAEEATKELSISLMLRELIKMRVSQINGCAYCLDMHAPAAREAGVSQQKLDVLAAWRESPAFDERECAALDWAEALTRIEQQGASEEVFQRLRNVFTERECVDLTFAVTLINAWNRFAIGFRSTHKIRERDHAVA</sequence>
<evidence type="ECO:0000259" key="1">
    <source>
        <dbReference type="Pfam" id="PF02627"/>
    </source>
</evidence>
<dbReference type="InterPro" id="IPR029032">
    <property type="entry name" value="AhpD-like"/>
</dbReference>
<dbReference type="Pfam" id="PF02627">
    <property type="entry name" value="CMD"/>
    <property type="match status" value="1"/>
</dbReference>
<gene>
    <name evidence="2" type="ORF">BMI91_04710</name>
</gene>
<dbReference type="PANTHER" id="PTHR34846:SF10">
    <property type="entry name" value="CYTOPLASMIC PROTEIN"/>
    <property type="match status" value="1"/>
</dbReference>
<comment type="caution">
    <text evidence="2">The sequence shown here is derived from an EMBL/GenBank/DDBJ whole genome shotgun (WGS) entry which is preliminary data.</text>
</comment>